<keyword evidence="5" id="KW-0862">Zinc</keyword>
<dbReference type="InterPro" id="IPR013087">
    <property type="entry name" value="Znf_C2H2_type"/>
</dbReference>
<proteinExistence type="predicted"/>
<feature type="domain" description="C2H2-type" evidence="8">
    <location>
        <begin position="393"/>
        <end position="420"/>
    </location>
</feature>
<feature type="domain" description="C2H2-type" evidence="8">
    <location>
        <begin position="477"/>
        <end position="504"/>
    </location>
</feature>
<dbReference type="PROSITE" id="PS50157">
    <property type="entry name" value="ZINC_FINGER_C2H2_2"/>
    <property type="match status" value="9"/>
</dbReference>
<evidence type="ECO:0000313" key="11">
    <source>
        <dbReference type="RefSeq" id="XP_072839227.1"/>
    </source>
</evidence>
<feature type="domain" description="C2H2-type" evidence="8">
    <location>
        <begin position="505"/>
        <end position="532"/>
    </location>
</feature>
<keyword evidence="10" id="KW-1185">Reference proteome</keyword>
<dbReference type="PROSITE" id="PS50805">
    <property type="entry name" value="KRAB"/>
    <property type="match status" value="1"/>
</dbReference>
<keyword evidence="2" id="KW-0479">Metal-binding</keyword>
<evidence type="ECO:0000256" key="2">
    <source>
        <dbReference type="ARBA" id="ARBA00022723"/>
    </source>
</evidence>
<dbReference type="PANTHER" id="PTHR24381">
    <property type="entry name" value="ZINC FINGER PROTEIN"/>
    <property type="match status" value="1"/>
</dbReference>
<dbReference type="SUPFAM" id="SSF109640">
    <property type="entry name" value="KRAB domain (Kruppel-associated box)"/>
    <property type="match status" value="1"/>
</dbReference>
<reference evidence="11 12" key="1">
    <citation type="submission" date="2025-05" db="UniProtKB">
        <authorList>
            <consortium name="RefSeq"/>
        </authorList>
    </citation>
    <scope>IDENTIFICATION</scope>
</reference>
<feature type="domain" description="KRAB" evidence="9">
    <location>
        <begin position="10"/>
        <end position="81"/>
    </location>
</feature>
<dbReference type="CDD" id="cd07765">
    <property type="entry name" value="KRAB_A-box"/>
    <property type="match status" value="1"/>
</dbReference>
<dbReference type="Gene3D" id="6.10.140.140">
    <property type="match status" value="1"/>
</dbReference>
<dbReference type="PANTHER" id="PTHR24381:SF393">
    <property type="entry name" value="CHROMATIN-LINKED ADAPTOR FOR MSL PROTEINS, ISOFORM B"/>
    <property type="match status" value="1"/>
</dbReference>
<dbReference type="RefSeq" id="XP_072839228.1">
    <property type="nucleotide sequence ID" value="XM_072983127.1"/>
</dbReference>
<keyword evidence="4 7" id="KW-0863">Zinc-finger</keyword>
<dbReference type="InterPro" id="IPR036051">
    <property type="entry name" value="KRAB_dom_sf"/>
</dbReference>
<gene>
    <name evidence="11 12" type="primary">ZNF26</name>
</gene>
<name>A0ABM5F1F5_9SAUR</name>
<feature type="domain" description="C2H2-type" evidence="8">
    <location>
        <begin position="281"/>
        <end position="308"/>
    </location>
</feature>
<feature type="domain" description="C2H2-type" evidence="8">
    <location>
        <begin position="365"/>
        <end position="392"/>
    </location>
</feature>
<keyword evidence="6" id="KW-0539">Nucleus</keyword>
<dbReference type="Pfam" id="PF00096">
    <property type="entry name" value="zf-C2H2"/>
    <property type="match status" value="7"/>
</dbReference>
<evidence type="ECO:0000256" key="1">
    <source>
        <dbReference type="ARBA" id="ARBA00004123"/>
    </source>
</evidence>
<protein>
    <submittedName>
        <fullName evidence="11 12">Zinc finger protein 26</fullName>
    </submittedName>
</protein>
<sequence length="594" mass="68228">MAGATPQDSVTFEEVAVCFSREEWALLTDWQKDLYKDVMRDNYEMLNSLDLAAHKPDIILRIERGEEPCVGRLQRSKARERPNHVFLDGQIQIKKESCFEEDPAGLPGQAVYPEPLKGTLSNGAVGQFSPWPGGQFSANLCVNRMAVLPPWPTELRWPNCPMVGQQPAPGAFQVGHPRVTRDRFWTVGVAGSQPGAHEEMLLICTQCQKCFPAPLAHGLSPAAPAREVTQVCPECETRNVKAPSSAGAQQQSPTVAPPCACAHCLAAPSIRQRVPKEERPYKCGKCDKSFRFAHEHTWHQKVHTGEKIYKCGECEKVFRHRQELMWHQRTHTPEWPHKCGACEKSFRFKQELTWHLKTHSVERPYKCPECEKSFRFKQEFMWHQRAHIGDRPYKCPECEKSFRFKQEFTWHQRSHASEKTYKCPGCDKSFRYKQEFVWHQRIHTGEQPYPCASCDSTFTCRQEYMRHQRLHDGEKPYQCPHCDKTFRRGSTLIRHRRIHTGEGPFKCSHCDRTFGQSANLIKHQRMHAVKHEPAENGSEWPPCLQNPGGPIQQETVNVLSLKTVSVGALLLLNLQEPKQEKDLDGHAQAWEPQM</sequence>
<dbReference type="Pfam" id="PF01352">
    <property type="entry name" value="KRAB"/>
    <property type="match status" value="1"/>
</dbReference>
<dbReference type="RefSeq" id="XP_072839227.1">
    <property type="nucleotide sequence ID" value="XM_072983126.1"/>
</dbReference>
<dbReference type="SUPFAM" id="SSF57667">
    <property type="entry name" value="beta-beta-alpha zinc fingers"/>
    <property type="match status" value="5"/>
</dbReference>
<feature type="domain" description="C2H2-type" evidence="8">
    <location>
        <begin position="309"/>
        <end position="336"/>
    </location>
</feature>
<dbReference type="SMART" id="SM00355">
    <property type="entry name" value="ZnF_C2H2"/>
    <property type="match status" value="9"/>
</dbReference>
<evidence type="ECO:0000256" key="6">
    <source>
        <dbReference type="ARBA" id="ARBA00023242"/>
    </source>
</evidence>
<organism evidence="10 11">
    <name type="scientific">Pogona vitticeps</name>
    <name type="common">central bearded dragon</name>
    <dbReference type="NCBI Taxonomy" id="103695"/>
    <lineage>
        <taxon>Eukaryota</taxon>
        <taxon>Metazoa</taxon>
        <taxon>Chordata</taxon>
        <taxon>Craniata</taxon>
        <taxon>Vertebrata</taxon>
        <taxon>Euteleostomi</taxon>
        <taxon>Lepidosauria</taxon>
        <taxon>Squamata</taxon>
        <taxon>Bifurcata</taxon>
        <taxon>Unidentata</taxon>
        <taxon>Episquamata</taxon>
        <taxon>Toxicofera</taxon>
        <taxon>Iguania</taxon>
        <taxon>Acrodonta</taxon>
        <taxon>Agamidae</taxon>
        <taxon>Amphibolurinae</taxon>
        <taxon>Pogona</taxon>
    </lineage>
</organism>
<evidence type="ECO:0000256" key="7">
    <source>
        <dbReference type="PROSITE-ProRule" id="PRU00042"/>
    </source>
</evidence>
<evidence type="ECO:0000256" key="3">
    <source>
        <dbReference type="ARBA" id="ARBA00022737"/>
    </source>
</evidence>
<accession>A0ABM5F1F5</accession>
<evidence type="ECO:0000259" key="9">
    <source>
        <dbReference type="PROSITE" id="PS50805"/>
    </source>
</evidence>
<dbReference type="PROSITE" id="PS00028">
    <property type="entry name" value="ZINC_FINGER_C2H2_1"/>
    <property type="match status" value="9"/>
</dbReference>
<evidence type="ECO:0000256" key="5">
    <source>
        <dbReference type="ARBA" id="ARBA00022833"/>
    </source>
</evidence>
<dbReference type="InterPro" id="IPR036236">
    <property type="entry name" value="Znf_C2H2_sf"/>
</dbReference>
<keyword evidence="3" id="KW-0677">Repeat</keyword>
<evidence type="ECO:0000256" key="4">
    <source>
        <dbReference type="ARBA" id="ARBA00022771"/>
    </source>
</evidence>
<feature type="domain" description="C2H2-type" evidence="8">
    <location>
        <begin position="421"/>
        <end position="448"/>
    </location>
</feature>
<evidence type="ECO:0000313" key="10">
    <source>
        <dbReference type="Proteomes" id="UP001652642"/>
    </source>
</evidence>
<dbReference type="SMART" id="SM00349">
    <property type="entry name" value="KRAB"/>
    <property type="match status" value="1"/>
</dbReference>
<feature type="domain" description="C2H2-type" evidence="8">
    <location>
        <begin position="449"/>
        <end position="476"/>
    </location>
</feature>
<feature type="domain" description="C2H2-type" evidence="8">
    <location>
        <begin position="337"/>
        <end position="364"/>
    </location>
</feature>
<dbReference type="Gene3D" id="3.30.160.60">
    <property type="entry name" value="Classic Zinc Finger"/>
    <property type="match status" value="9"/>
</dbReference>
<evidence type="ECO:0000313" key="12">
    <source>
        <dbReference type="RefSeq" id="XP_072839228.1"/>
    </source>
</evidence>
<dbReference type="Proteomes" id="UP001652642">
    <property type="component" value="Chromosome 14"/>
</dbReference>
<dbReference type="GeneID" id="110082891"/>
<comment type="subcellular location">
    <subcellularLocation>
        <location evidence="1">Nucleus</location>
    </subcellularLocation>
</comment>
<evidence type="ECO:0000259" key="8">
    <source>
        <dbReference type="PROSITE" id="PS50157"/>
    </source>
</evidence>
<dbReference type="InterPro" id="IPR001909">
    <property type="entry name" value="KRAB"/>
</dbReference>